<accession>A0A9Q8T5F8</accession>
<proteinExistence type="predicted"/>
<dbReference type="RefSeq" id="XP_049150151.1">
    <property type="nucleotide sequence ID" value="XM_049293005.1"/>
</dbReference>
<evidence type="ECO:0000313" key="3">
    <source>
        <dbReference type="Proteomes" id="UP000830671"/>
    </source>
</evidence>
<name>A0A9Q8T5F8_9PEZI</name>
<feature type="region of interest" description="Disordered" evidence="1">
    <location>
        <begin position="23"/>
        <end position="58"/>
    </location>
</feature>
<dbReference type="AlphaFoldDB" id="A0A9Q8T5F8"/>
<evidence type="ECO:0000313" key="2">
    <source>
        <dbReference type="EMBL" id="UQC88547.1"/>
    </source>
</evidence>
<feature type="compositionally biased region" description="Basic and acidic residues" evidence="1">
    <location>
        <begin position="28"/>
        <end position="37"/>
    </location>
</feature>
<reference evidence="2" key="1">
    <citation type="journal article" date="2021" name="Mol. Plant Microbe Interact.">
        <title>Complete Genome Sequence of the Plant-Pathogenic Fungus Colletotrichum lupini.</title>
        <authorList>
            <person name="Baroncelli R."/>
            <person name="Pensec F."/>
            <person name="Da Lio D."/>
            <person name="Boufleur T."/>
            <person name="Vicente I."/>
            <person name="Sarrocco S."/>
            <person name="Picot A."/>
            <person name="Baraldi E."/>
            <person name="Sukno S."/>
            <person name="Thon M."/>
            <person name="Le Floch G."/>
        </authorList>
    </citation>
    <scope>NUCLEOTIDE SEQUENCE</scope>
    <source>
        <strain evidence="2">IMI 504893</strain>
    </source>
</reference>
<gene>
    <name evidence="2" type="ORF">CLUP02_14072</name>
</gene>
<keyword evidence="3" id="KW-1185">Reference proteome</keyword>
<dbReference type="EMBL" id="CP019479">
    <property type="protein sequence ID" value="UQC88547.1"/>
    <property type="molecule type" value="Genomic_DNA"/>
</dbReference>
<dbReference type="KEGG" id="clup:CLUP02_14072"/>
<evidence type="ECO:0000256" key="1">
    <source>
        <dbReference type="SAM" id="MobiDB-lite"/>
    </source>
</evidence>
<organism evidence="2 3">
    <name type="scientific">Colletotrichum lupini</name>
    <dbReference type="NCBI Taxonomy" id="145971"/>
    <lineage>
        <taxon>Eukaryota</taxon>
        <taxon>Fungi</taxon>
        <taxon>Dikarya</taxon>
        <taxon>Ascomycota</taxon>
        <taxon>Pezizomycotina</taxon>
        <taxon>Sordariomycetes</taxon>
        <taxon>Hypocreomycetidae</taxon>
        <taxon>Glomerellales</taxon>
        <taxon>Glomerellaceae</taxon>
        <taxon>Colletotrichum</taxon>
        <taxon>Colletotrichum acutatum species complex</taxon>
    </lineage>
</organism>
<dbReference type="Proteomes" id="UP000830671">
    <property type="component" value="Chromosome 7"/>
</dbReference>
<protein>
    <submittedName>
        <fullName evidence="2">Uncharacterized protein</fullName>
    </submittedName>
</protein>
<sequence length="98" mass="10975">MANFGEDPPLTFVFSLFEKGVEDPPPNKLDKSRHEARATSVHAGYRTGSLPGAPLRTGGIVMEPREFPMVAQMVAQHHQHPPDRPPEFRVLWMQPSNC</sequence>
<dbReference type="GeneID" id="73348015"/>